<dbReference type="Proteomes" id="UP000186136">
    <property type="component" value="Unassembled WGS sequence"/>
</dbReference>
<evidence type="ECO:0000256" key="2">
    <source>
        <dbReference type="ARBA" id="ARBA00022527"/>
    </source>
</evidence>
<dbReference type="EMBL" id="BDGI01000066">
    <property type="protein sequence ID" value="GAV28342.1"/>
    <property type="molecule type" value="Genomic_DNA"/>
</dbReference>
<dbReference type="SUPFAM" id="SSF56112">
    <property type="entry name" value="Protein kinase-like (PK-like)"/>
    <property type="match status" value="1"/>
</dbReference>
<feature type="compositionally biased region" description="Low complexity" evidence="10">
    <location>
        <begin position="1133"/>
        <end position="1166"/>
    </location>
</feature>
<accession>A0A1Q2YFK7</accession>
<dbReference type="InterPro" id="IPR011009">
    <property type="entry name" value="Kinase-like_dom_sf"/>
</dbReference>
<evidence type="ECO:0000256" key="9">
    <source>
        <dbReference type="PROSITE-ProRule" id="PRU10141"/>
    </source>
</evidence>
<comment type="catalytic activity">
    <reaction evidence="8">
        <text>L-seryl-[protein] + ATP = O-phospho-L-seryl-[protein] + ADP + H(+)</text>
        <dbReference type="Rhea" id="RHEA:17989"/>
        <dbReference type="Rhea" id="RHEA-COMP:9863"/>
        <dbReference type="Rhea" id="RHEA-COMP:11604"/>
        <dbReference type="ChEBI" id="CHEBI:15378"/>
        <dbReference type="ChEBI" id="CHEBI:29999"/>
        <dbReference type="ChEBI" id="CHEBI:30616"/>
        <dbReference type="ChEBI" id="CHEBI:83421"/>
        <dbReference type="ChEBI" id="CHEBI:456216"/>
        <dbReference type="EC" id="2.7.11.1"/>
    </reaction>
</comment>
<feature type="region of interest" description="Disordered" evidence="10">
    <location>
        <begin position="134"/>
        <end position="157"/>
    </location>
</feature>
<dbReference type="EC" id="2.7.11.1" evidence="1"/>
<feature type="compositionally biased region" description="Basic and acidic residues" evidence="10">
    <location>
        <begin position="1"/>
        <end position="10"/>
    </location>
</feature>
<feature type="region of interest" description="Disordered" evidence="10">
    <location>
        <begin position="75"/>
        <end position="107"/>
    </location>
</feature>
<protein>
    <recommendedName>
        <fullName evidence="1">non-specific serine/threonine protein kinase</fullName>
        <ecNumber evidence="1">2.7.11.1</ecNumber>
    </recommendedName>
</protein>
<keyword evidence="13" id="KW-1185">Reference proteome</keyword>
<feature type="domain" description="Protein kinase" evidence="11">
    <location>
        <begin position="279"/>
        <end position="592"/>
    </location>
</feature>
<evidence type="ECO:0000256" key="5">
    <source>
        <dbReference type="ARBA" id="ARBA00022777"/>
    </source>
</evidence>
<evidence type="ECO:0000256" key="7">
    <source>
        <dbReference type="ARBA" id="ARBA00047899"/>
    </source>
</evidence>
<dbReference type="Gene3D" id="3.30.200.20">
    <property type="entry name" value="Phosphorylase Kinase, domain 1"/>
    <property type="match status" value="1"/>
</dbReference>
<feature type="compositionally biased region" description="Polar residues" evidence="10">
    <location>
        <begin position="134"/>
        <end position="152"/>
    </location>
</feature>
<dbReference type="AlphaFoldDB" id="A0A1Q2YFK7"/>
<dbReference type="FunFam" id="3.30.200.20:FF:000206">
    <property type="entry name" value="Serine/threonine-protein kinase Ssp1"/>
    <property type="match status" value="1"/>
</dbReference>
<proteinExistence type="predicted"/>
<reference evidence="12 13" key="1">
    <citation type="submission" date="2016-08" db="EMBL/GenBank/DDBJ databases">
        <title>Whole genome shotgun sequence of Pichia membranifaciens KS47-1.</title>
        <authorList>
            <person name="Konishi M."/>
            <person name="Ishida M."/>
            <person name="Arakawa T."/>
            <person name="Kato Y."/>
            <person name="Horiuchi J."/>
        </authorList>
    </citation>
    <scope>NUCLEOTIDE SEQUENCE [LARGE SCALE GENOMIC DNA]</scope>
    <source>
        <strain evidence="12 13">KS47-1</strain>
    </source>
</reference>
<evidence type="ECO:0000313" key="13">
    <source>
        <dbReference type="Proteomes" id="UP000186136"/>
    </source>
</evidence>
<name>A0A1Q2YFK7_9ASCO</name>
<dbReference type="GO" id="GO:0001558">
    <property type="term" value="P:regulation of cell growth"/>
    <property type="evidence" value="ECO:0007669"/>
    <property type="project" value="UniProtKB-ARBA"/>
</dbReference>
<dbReference type="InterPro" id="IPR008271">
    <property type="entry name" value="Ser/Thr_kinase_AS"/>
</dbReference>
<comment type="caution">
    <text evidence="12">The sequence shown here is derived from an EMBL/GenBank/DDBJ whole genome shotgun (WGS) entry which is preliminary data.</text>
</comment>
<keyword evidence="6 9" id="KW-0067">ATP-binding</keyword>
<gene>
    <name evidence="12" type="ORF">PMKS-001813</name>
</gene>
<dbReference type="GO" id="GO:0042149">
    <property type="term" value="P:cellular response to glucose starvation"/>
    <property type="evidence" value="ECO:0007669"/>
    <property type="project" value="UniProtKB-ARBA"/>
</dbReference>
<feature type="region of interest" description="Disordered" evidence="10">
    <location>
        <begin position="714"/>
        <end position="792"/>
    </location>
</feature>
<dbReference type="GO" id="GO:0004674">
    <property type="term" value="F:protein serine/threonine kinase activity"/>
    <property type="evidence" value="ECO:0007669"/>
    <property type="project" value="UniProtKB-KW"/>
</dbReference>
<dbReference type="Gene3D" id="1.10.510.10">
    <property type="entry name" value="Transferase(Phosphotransferase) domain 1"/>
    <property type="match status" value="1"/>
</dbReference>
<dbReference type="PANTHER" id="PTHR43895:SF152">
    <property type="entry name" value="SERINE_THREONINE-PROTEIN KINASE TOS3"/>
    <property type="match status" value="1"/>
</dbReference>
<evidence type="ECO:0000256" key="1">
    <source>
        <dbReference type="ARBA" id="ARBA00012513"/>
    </source>
</evidence>
<feature type="region of interest" description="Disordered" evidence="10">
    <location>
        <begin position="857"/>
        <end position="1088"/>
    </location>
</feature>
<dbReference type="CDD" id="cd14008">
    <property type="entry name" value="STKc_LKB1_CaMKK"/>
    <property type="match status" value="1"/>
</dbReference>
<dbReference type="GO" id="GO:0007165">
    <property type="term" value="P:signal transduction"/>
    <property type="evidence" value="ECO:0007669"/>
    <property type="project" value="TreeGrafter"/>
</dbReference>
<evidence type="ECO:0000256" key="3">
    <source>
        <dbReference type="ARBA" id="ARBA00022679"/>
    </source>
</evidence>
<evidence type="ECO:0000256" key="6">
    <source>
        <dbReference type="ARBA" id="ARBA00022840"/>
    </source>
</evidence>
<dbReference type="SMART" id="SM00220">
    <property type="entry name" value="S_TKc"/>
    <property type="match status" value="1"/>
</dbReference>
<feature type="compositionally biased region" description="Basic and acidic residues" evidence="10">
    <location>
        <begin position="730"/>
        <end position="754"/>
    </location>
</feature>
<dbReference type="OrthoDB" id="68483at2759"/>
<evidence type="ECO:0000256" key="8">
    <source>
        <dbReference type="ARBA" id="ARBA00048679"/>
    </source>
</evidence>
<dbReference type="PROSITE" id="PS00107">
    <property type="entry name" value="PROTEIN_KINASE_ATP"/>
    <property type="match status" value="1"/>
</dbReference>
<feature type="compositionally biased region" description="Polar residues" evidence="10">
    <location>
        <begin position="955"/>
        <end position="967"/>
    </location>
</feature>
<evidence type="ECO:0000313" key="12">
    <source>
        <dbReference type="EMBL" id="GAV28342.1"/>
    </source>
</evidence>
<feature type="compositionally biased region" description="Polar residues" evidence="10">
    <location>
        <begin position="717"/>
        <end position="729"/>
    </location>
</feature>
<dbReference type="PROSITE" id="PS00108">
    <property type="entry name" value="PROTEIN_KINASE_ST"/>
    <property type="match status" value="1"/>
</dbReference>
<dbReference type="Pfam" id="PF00069">
    <property type="entry name" value="Pkinase"/>
    <property type="match status" value="1"/>
</dbReference>
<sequence length="1243" mass="136711">MNVPSTKEKQTCPNPSNPVSLVHIKPKVIATAATNVQISGSSNVASSFSDAEREFKNLSPYRTSQSSDNSIITQDFDLKKSEQTPNSLTRNNESETKKLSESSSHSKLSDLAHKMSDFLFSTRRSIDTSCQNLASDQGSLRNTDSSNPSPVQSRESSFVSLSSLARSGARPVASKRRSFLFRPNLSPPRNGGNSTFNHDDHYNANNITVNKTNPDSSFTLNPNSSNASLNSNTIRNSPCNFPYNATTNTVNTNSSKVKETHYVHVEYDPVTRKRILNTYEILKDIGAGQHGRVKLAKDLATGTKVAIKIVNRTGKPALMLSRLSRGKTQTQEDKIRKEVAIMKKCDHPHVVKLIEVLDAENSRKIYLVLEYLEKGEIKWQISPEEVLSAVKSKFESNNLSGEITIKDCVLEPLLSLQQTKKIFRDVLGGLEYLHYQGIIHRDIKPSNLLVSHDDNVKISDFGVSFADNLDGETQDDVELAKTAGTPAFLAPELCGTEGKNMKVTYKIDIWALGVTLYCFIFGCLPFYADSEYQLFQNICHDDVKFPDMTRWRVATPLTDHEFQMAKDLILKLLDKNPETRLEIDDIKKHPFVLEGLAGQKWQDDDKYLDKNKKIKVSSEEVDDAVVGIGSRIRKRISDAFKKRRTLVDFEKNPNSQKEKEKQSVDSDLYLGNTPLSGLKDDCGYILSEKKTPDEDSLNDKFQLSLNLLNDHSECSYKPSSSTTCLSVANSRDRSESLEATKEGNTSEKSNHQDATDAFGSVEQDESPLCTSSPGAKNYNVENDSASDESDAESYDYRKELNCDDNEGQIESVQLTVNPSFASLDSFYDDSYSKFINPGATVGSTAYTSFGSFSGRTHNMPNATRMPSIHSNRPPFNSATASAESTHSSESRESIAMVRNNSRSPSGAPFKLPGSIQTNINNLRGRPSRTKASPVTDGPILSSARVSRNPPKGLLPTNTMLNATSSIVKNLPSEGHKNTAFKGMVDSDSSSEDEERPIEFKGRRDSGKSASDSFRDNVPKPMTNSRVTMRKAYFTGGDDEKDDEDSSDNNISGVSNLPADKKNSISGPNKFLGNADETLTNNNKASLPTKSSIYGTKLRLVHQSFDQTDDSDSDDSDDNDTELFLSFGKPKAVSNSLNSPGNSLSSQGAQTSTGNSESGRNSSSGNSKDVLASYVSAENILSLSNPTIVDVPANLFESEKSSLDGNVRNVNNNVNRSFVFSENGAIADELAVLSINRDDVFCDQ</sequence>
<feature type="compositionally biased region" description="Basic and acidic residues" evidence="10">
    <location>
        <begin position="996"/>
        <end position="1017"/>
    </location>
</feature>
<keyword evidence="5" id="KW-0418">Kinase</keyword>
<dbReference type="PROSITE" id="PS50011">
    <property type="entry name" value="PROTEIN_KINASE_DOM"/>
    <property type="match status" value="1"/>
</dbReference>
<evidence type="ECO:0000259" key="11">
    <source>
        <dbReference type="PROSITE" id="PS50011"/>
    </source>
</evidence>
<dbReference type="InterPro" id="IPR000719">
    <property type="entry name" value="Prot_kinase_dom"/>
</dbReference>
<evidence type="ECO:0000256" key="10">
    <source>
        <dbReference type="SAM" id="MobiDB-lite"/>
    </source>
</evidence>
<feature type="compositionally biased region" description="Acidic residues" evidence="10">
    <location>
        <begin position="1036"/>
        <end position="1046"/>
    </location>
</feature>
<keyword evidence="3" id="KW-0808">Transferase</keyword>
<keyword evidence="4 9" id="KW-0547">Nucleotide-binding</keyword>
<evidence type="ECO:0000256" key="4">
    <source>
        <dbReference type="ARBA" id="ARBA00022741"/>
    </source>
</evidence>
<organism evidence="12 13">
    <name type="scientific">Pichia membranifaciens</name>
    <dbReference type="NCBI Taxonomy" id="4926"/>
    <lineage>
        <taxon>Eukaryota</taxon>
        <taxon>Fungi</taxon>
        <taxon>Dikarya</taxon>
        <taxon>Ascomycota</taxon>
        <taxon>Saccharomycotina</taxon>
        <taxon>Pichiomycetes</taxon>
        <taxon>Pichiales</taxon>
        <taxon>Pichiaceae</taxon>
        <taxon>Pichia</taxon>
    </lineage>
</organism>
<dbReference type="PANTHER" id="PTHR43895">
    <property type="entry name" value="CALCIUM/CALMODULIN-DEPENDENT PROTEIN KINASE KINASE-RELATED"/>
    <property type="match status" value="1"/>
</dbReference>
<dbReference type="GO" id="GO:0030447">
    <property type="term" value="P:filamentous growth"/>
    <property type="evidence" value="ECO:0007669"/>
    <property type="project" value="UniProtKB-ARBA"/>
</dbReference>
<dbReference type="GO" id="GO:0005524">
    <property type="term" value="F:ATP binding"/>
    <property type="evidence" value="ECO:0007669"/>
    <property type="project" value="UniProtKB-UniRule"/>
</dbReference>
<feature type="binding site" evidence="9">
    <location>
        <position position="308"/>
    </location>
    <ligand>
        <name>ATP</name>
        <dbReference type="ChEBI" id="CHEBI:30616"/>
    </ligand>
</feature>
<dbReference type="InterPro" id="IPR017441">
    <property type="entry name" value="Protein_kinase_ATP_BS"/>
</dbReference>
<comment type="catalytic activity">
    <reaction evidence="7">
        <text>L-threonyl-[protein] + ATP = O-phospho-L-threonyl-[protein] + ADP + H(+)</text>
        <dbReference type="Rhea" id="RHEA:46608"/>
        <dbReference type="Rhea" id="RHEA-COMP:11060"/>
        <dbReference type="Rhea" id="RHEA-COMP:11605"/>
        <dbReference type="ChEBI" id="CHEBI:15378"/>
        <dbReference type="ChEBI" id="CHEBI:30013"/>
        <dbReference type="ChEBI" id="CHEBI:30616"/>
        <dbReference type="ChEBI" id="CHEBI:61977"/>
        <dbReference type="ChEBI" id="CHEBI:456216"/>
        <dbReference type="EC" id="2.7.11.1"/>
    </reaction>
</comment>
<feature type="region of interest" description="Disordered" evidence="10">
    <location>
        <begin position="1130"/>
        <end position="1166"/>
    </location>
</feature>
<feature type="compositionally biased region" description="Polar residues" evidence="10">
    <location>
        <begin position="768"/>
        <end position="782"/>
    </location>
</feature>
<keyword evidence="2" id="KW-0723">Serine/threonine-protein kinase</keyword>
<feature type="compositionally biased region" description="Polar residues" evidence="10">
    <location>
        <begin position="1076"/>
        <end position="1088"/>
    </location>
</feature>
<feature type="region of interest" description="Disordered" evidence="10">
    <location>
        <begin position="1"/>
        <end position="20"/>
    </location>
</feature>